<sequence>MDFLLRLVVMPLGIAILSIIGVYTLGVTGAFIFAVVISLYYSFGLNAVRTYSPNGHTSKISPSKIREYMFISFGLSISGLYALHLIFSYFKN</sequence>
<protein>
    <submittedName>
        <fullName evidence="2">Uncharacterized protein</fullName>
    </submittedName>
</protein>
<evidence type="ECO:0000313" key="2">
    <source>
        <dbReference type="EMBL" id="VAW56798.1"/>
    </source>
</evidence>
<keyword evidence="1" id="KW-1133">Transmembrane helix</keyword>
<organism evidence="2">
    <name type="scientific">hydrothermal vent metagenome</name>
    <dbReference type="NCBI Taxonomy" id="652676"/>
    <lineage>
        <taxon>unclassified sequences</taxon>
        <taxon>metagenomes</taxon>
        <taxon>ecological metagenomes</taxon>
    </lineage>
</organism>
<name>A0A3B0WLC0_9ZZZZ</name>
<feature type="transmembrane region" description="Helical" evidence="1">
    <location>
        <begin position="68"/>
        <end position="90"/>
    </location>
</feature>
<evidence type="ECO:0000256" key="1">
    <source>
        <dbReference type="SAM" id="Phobius"/>
    </source>
</evidence>
<keyword evidence="1" id="KW-0472">Membrane</keyword>
<proteinExistence type="predicted"/>
<reference evidence="2" key="1">
    <citation type="submission" date="2018-06" db="EMBL/GenBank/DDBJ databases">
        <authorList>
            <person name="Zhirakovskaya E."/>
        </authorList>
    </citation>
    <scope>NUCLEOTIDE SEQUENCE</scope>
</reference>
<keyword evidence="1" id="KW-0812">Transmembrane</keyword>
<accession>A0A3B0WLC0</accession>
<gene>
    <name evidence="2" type="ORF">MNBD_GAMMA07-2063</name>
</gene>
<feature type="transmembrane region" description="Helical" evidence="1">
    <location>
        <begin position="7"/>
        <end position="25"/>
    </location>
</feature>
<feature type="transmembrane region" description="Helical" evidence="1">
    <location>
        <begin position="31"/>
        <end position="48"/>
    </location>
</feature>
<dbReference type="EMBL" id="UOFF01000281">
    <property type="protein sequence ID" value="VAW56798.1"/>
    <property type="molecule type" value="Genomic_DNA"/>
</dbReference>
<dbReference type="AlphaFoldDB" id="A0A3B0WLC0"/>